<comment type="similarity">
    <text evidence="1">Belongs to the sigma-70 factor family. ECF subfamily.</text>
</comment>
<evidence type="ECO:0000256" key="4">
    <source>
        <dbReference type="ARBA" id="ARBA00023163"/>
    </source>
</evidence>
<keyword evidence="3" id="KW-0731">Sigma factor</keyword>
<dbReference type="Pfam" id="PF04542">
    <property type="entry name" value="Sigma70_r2"/>
    <property type="match status" value="1"/>
</dbReference>
<dbReference type="PANTHER" id="PTHR43133:SF46">
    <property type="entry name" value="RNA POLYMERASE SIGMA-70 FACTOR ECF SUBFAMILY"/>
    <property type="match status" value="1"/>
</dbReference>
<dbReference type="AlphaFoldDB" id="A0A4P6Q6A0"/>
<dbReference type="Gene3D" id="1.10.10.10">
    <property type="entry name" value="Winged helix-like DNA-binding domain superfamily/Winged helix DNA-binding domain"/>
    <property type="match status" value="1"/>
</dbReference>
<feature type="domain" description="RNA polymerase sigma factor 70 region 4 type 2" evidence="6">
    <location>
        <begin position="133"/>
        <end position="181"/>
    </location>
</feature>
<dbReference type="InterPro" id="IPR039425">
    <property type="entry name" value="RNA_pol_sigma-70-like"/>
</dbReference>
<evidence type="ECO:0000256" key="3">
    <source>
        <dbReference type="ARBA" id="ARBA00023082"/>
    </source>
</evidence>
<organism evidence="7 8">
    <name type="scientific">Streptomonospora litoralis</name>
    <dbReference type="NCBI Taxonomy" id="2498135"/>
    <lineage>
        <taxon>Bacteria</taxon>
        <taxon>Bacillati</taxon>
        <taxon>Actinomycetota</taxon>
        <taxon>Actinomycetes</taxon>
        <taxon>Streptosporangiales</taxon>
        <taxon>Nocardiopsidaceae</taxon>
        <taxon>Streptomonospora</taxon>
    </lineage>
</organism>
<proteinExistence type="inferred from homology"/>
<dbReference type="InterPro" id="IPR036388">
    <property type="entry name" value="WH-like_DNA-bd_sf"/>
</dbReference>
<dbReference type="Proteomes" id="UP000292235">
    <property type="component" value="Chromosome"/>
</dbReference>
<dbReference type="EMBL" id="CP036455">
    <property type="protein sequence ID" value="QBI56203.1"/>
    <property type="molecule type" value="Genomic_DNA"/>
</dbReference>
<evidence type="ECO:0000256" key="1">
    <source>
        <dbReference type="ARBA" id="ARBA00010641"/>
    </source>
</evidence>
<keyword evidence="4" id="KW-0804">Transcription</keyword>
<dbReference type="Pfam" id="PF08281">
    <property type="entry name" value="Sigma70_r4_2"/>
    <property type="match status" value="1"/>
</dbReference>
<dbReference type="KEGG" id="strr:EKD16_22250"/>
<dbReference type="SUPFAM" id="SSF88659">
    <property type="entry name" value="Sigma3 and sigma4 domains of RNA polymerase sigma factors"/>
    <property type="match status" value="1"/>
</dbReference>
<dbReference type="InterPro" id="IPR013324">
    <property type="entry name" value="RNA_pol_sigma_r3/r4-like"/>
</dbReference>
<evidence type="ECO:0000256" key="2">
    <source>
        <dbReference type="ARBA" id="ARBA00023015"/>
    </source>
</evidence>
<evidence type="ECO:0000313" key="8">
    <source>
        <dbReference type="Proteomes" id="UP000292235"/>
    </source>
</evidence>
<dbReference type="InterPro" id="IPR007627">
    <property type="entry name" value="RNA_pol_sigma70_r2"/>
</dbReference>
<keyword evidence="8" id="KW-1185">Reference proteome</keyword>
<name>A0A4P6Q6A0_9ACTN</name>
<evidence type="ECO:0000259" key="5">
    <source>
        <dbReference type="Pfam" id="PF04542"/>
    </source>
</evidence>
<dbReference type="SUPFAM" id="SSF88946">
    <property type="entry name" value="Sigma2 domain of RNA polymerase sigma factors"/>
    <property type="match status" value="1"/>
</dbReference>
<sequence length="189" mass="20456">MPSVRKTRGAIESADEAGLVRLVAKGDRAAFEELYRRTSPWLALRLRRRCSDEQIVAEVLQESYLAVWRAAGSFAGTAVDGSAAGWLWTIAARRLVDAFRRRARYVHPPPEAAEPVAAPAAEDEALAGAVGGELGSALNTLAPELRQVLQAMVLDGLSVRETSVLLGLPEGTVKTRARRARIIMREALS</sequence>
<dbReference type="GO" id="GO:0016987">
    <property type="term" value="F:sigma factor activity"/>
    <property type="evidence" value="ECO:0007669"/>
    <property type="project" value="UniProtKB-KW"/>
</dbReference>
<dbReference type="InterPro" id="IPR013249">
    <property type="entry name" value="RNA_pol_sigma70_r4_t2"/>
</dbReference>
<dbReference type="PANTHER" id="PTHR43133">
    <property type="entry name" value="RNA POLYMERASE ECF-TYPE SIGMA FACTO"/>
    <property type="match status" value="1"/>
</dbReference>
<gene>
    <name evidence="7" type="primary">sigE4</name>
    <name evidence="7" type="ORF">EKD16_22250</name>
</gene>
<feature type="domain" description="RNA polymerase sigma-70 region 2" evidence="5">
    <location>
        <begin position="34"/>
        <end position="104"/>
    </location>
</feature>
<keyword evidence="2" id="KW-0805">Transcription regulation</keyword>
<evidence type="ECO:0000313" key="7">
    <source>
        <dbReference type="EMBL" id="QBI56203.1"/>
    </source>
</evidence>
<dbReference type="NCBIfam" id="TIGR02937">
    <property type="entry name" value="sigma70-ECF"/>
    <property type="match status" value="1"/>
</dbReference>
<reference evidence="7 8" key="1">
    <citation type="submission" date="2019-02" db="EMBL/GenBank/DDBJ databases">
        <authorList>
            <person name="Khodamoradi S."/>
            <person name="Hahnke R.L."/>
            <person name="Kaempfer P."/>
            <person name="Schumann P."/>
            <person name="Rohde M."/>
            <person name="Steinert M."/>
            <person name="Luzhetskyy A."/>
            <person name="Wink J."/>
            <person name="Ruckert C."/>
        </authorList>
    </citation>
    <scope>NUCLEOTIDE SEQUENCE [LARGE SCALE GENOMIC DNA]</scope>
    <source>
        <strain evidence="7 8">M2</strain>
    </source>
</reference>
<dbReference type="Gene3D" id="1.10.1740.10">
    <property type="match status" value="1"/>
</dbReference>
<dbReference type="InterPro" id="IPR013325">
    <property type="entry name" value="RNA_pol_sigma_r2"/>
</dbReference>
<dbReference type="InterPro" id="IPR014284">
    <property type="entry name" value="RNA_pol_sigma-70_dom"/>
</dbReference>
<dbReference type="GO" id="GO:0006352">
    <property type="term" value="P:DNA-templated transcription initiation"/>
    <property type="evidence" value="ECO:0007669"/>
    <property type="project" value="InterPro"/>
</dbReference>
<accession>A0A4P6Q6A0</accession>
<evidence type="ECO:0000259" key="6">
    <source>
        <dbReference type="Pfam" id="PF08281"/>
    </source>
</evidence>
<dbReference type="GO" id="GO:0003677">
    <property type="term" value="F:DNA binding"/>
    <property type="evidence" value="ECO:0007669"/>
    <property type="project" value="InterPro"/>
</dbReference>
<protein>
    <submittedName>
        <fullName evidence="7">ECF RNA polymerase sigma factor SigE</fullName>
    </submittedName>
</protein>